<dbReference type="OrthoDB" id="10008291at2759"/>
<reference evidence="5" key="1">
    <citation type="submission" date="2021-02" db="EMBL/GenBank/DDBJ databases">
        <authorList>
            <person name="Nowell W R."/>
        </authorList>
    </citation>
    <scope>NUCLEOTIDE SEQUENCE</scope>
</reference>
<dbReference type="GO" id="GO:0003676">
    <property type="term" value="F:nucleic acid binding"/>
    <property type="evidence" value="ECO:0007669"/>
    <property type="project" value="InterPro"/>
</dbReference>
<keyword evidence="1" id="KW-0863">Zinc-finger</keyword>
<feature type="domain" description="Protein kinase" evidence="2">
    <location>
        <begin position="537"/>
        <end position="856"/>
    </location>
</feature>
<dbReference type="PROSITE" id="PS50011">
    <property type="entry name" value="PROTEIN_KINASE_DOM"/>
    <property type="match status" value="1"/>
</dbReference>
<feature type="domain" description="C3H1-type" evidence="3">
    <location>
        <begin position="289"/>
        <end position="317"/>
    </location>
</feature>
<keyword evidence="1" id="KW-0479">Metal-binding</keyword>
<sequence>MASSQTQQVTKQGLERSRLSLVIHDVNTQIADKDIERIIMSKIGKPLPKIQSGNIYAVNGRTLRKIFLNFKQETKLNELMKSGPIKYGNEELIISRHNPKNIPFSGIMTCALLLQISKTSDAYGLEKKLVESDINKYFGKFGKVIYCQWLNEYEAILQFNSYDIVDQIILSDISHAINGINIHIEKTREIQKKNIIEIAQHPYCIHVTNISNDVTSEELSSIFNVSVAHIVLQPGYQLNQHLVSNDQLNSEAWIKLIGDEKQTRDLAIKVSNKYLRDFEIHCDVIPEPFYMFELCRDFEKGLCQFSSKSCHYKHITCDEPDDCENKDCHCGHNIKRQITSNRQIQSCEKNRYRVRISNLPSTTTEEQLKRRLNISDAQTSNIILPKDRNKNALIVAYFICQPSEKYLRSKIHEWHNSQYSANVSNKIKCQLEINGEFYDWNDKTDIIEKWIRNQNVSSMRITTHNNQTSRTKCPPWYQGEKASSSTLSHSERLNSSDPKCIDWNMETSTEIHLLKSNTSKSVDIKEIPAEWRQEKKILSMDPMGTGSTYSLVNRRNSEIKATIKIYNNDYDQYLIRSFAQHQQIVLKEIEGLNGVPKLIDANVNNTKNNTPWIIMGNIEGVTLHDFVPTTSIDLHNALIITLKLLHTVKQINRRNVIHRNINPHNIIIKTSSIKENNQNQSSFENINLVLIDFDLAYIDQQTDEHNQKMDGIFYSDNIDLINPLKCKRPQSNQIFYRVPQIEKRSMINHVVKNEQDDNLCRSSTIDTSHICAILFWLITKSYPRESRDIDGKAPHEKKHHIRIIEEELTRASGVWQGKEKRHPLEQHLYLIFDRAFANPDRQWPIEELEYQLELTLQLTKKTNEEEEEEYNLPSMSFKNEQKESLSYIPMLTIDSSLQLALFIDSIKRQVEQHYDTLHWSNSEINEWSIKGQQVKHHDILHFQKQQYKTSLKIEWTAIINDKTKLDMNIKIKVNQNTVIDLPLGVWQQYNTDNIKNDIRKNVLIELKNLVDVLYNKKNILSV</sequence>
<evidence type="ECO:0000256" key="1">
    <source>
        <dbReference type="PROSITE-ProRule" id="PRU00723"/>
    </source>
</evidence>
<dbReference type="EMBL" id="CAJNOW010012025">
    <property type="protein sequence ID" value="CAF1605491.1"/>
    <property type="molecule type" value="Genomic_DNA"/>
</dbReference>
<dbReference type="GO" id="GO:0005524">
    <property type="term" value="F:ATP binding"/>
    <property type="evidence" value="ECO:0007669"/>
    <property type="project" value="InterPro"/>
</dbReference>
<comment type="caution">
    <text evidence="5">The sequence shown here is derived from an EMBL/GenBank/DDBJ whole genome shotgun (WGS) entry which is preliminary data.</text>
</comment>
<dbReference type="InterPro" id="IPR000571">
    <property type="entry name" value="Znf_CCCH"/>
</dbReference>
<keyword evidence="1" id="KW-0862">Zinc</keyword>
<dbReference type="InterPro" id="IPR035979">
    <property type="entry name" value="RBD_domain_sf"/>
</dbReference>
<dbReference type="PROSITE" id="PS50103">
    <property type="entry name" value="ZF_C3H1"/>
    <property type="match status" value="1"/>
</dbReference>
<evidence type="ECO:0000313" key="5">
    <source>
        <dbReference type="EMBL" id="CAF1605491.1"/>
    </source>
</evidence>
<dbReference type="Gene3D" id="1.10.510.10">
    <property type="entry name" value="Transferase(Phosphotransferase) domain 1"/>
    <property type="match status" value="1"/>
</dbReference>
<evidence type="ECO:0000313" key="6">
    <source>
        <dbReference type="Proteomes" id="UP000663834"/>
    </source>
</evidence>
<gene>
    <name evidence="4" type="ORF">CJN711_LOCUS17178</name>
    <name evidence="5" type="ORF">KQP761_LOCUS22760</name>
</gene>
<dbReference type="SUPFAM" id="SSF56112">
    <property type="entry name" value="Protein kinase-like (PK-like)"/>
    <property type="match status" value="1"/>
</dbReference>
<dbReference type="Proteomes" id="UP000663834">
    <property type="component" value="Unassembled WGS sequence"/>
</dbReference>
<dbReference type="GO" id="GO:0004672">
    <property type="term" value="F:protein kinase activity"/>
    <property type="evidence" value="ECO:0007669"/>
    <property type="project" value="InterPro"/>
</dbReference>
<proteinExistence type="predicted"/>
<name>A0A816BBC0_9BILA</name>
<dbReference type="Pfam" id="PF07714">
    <property type="entry name" value="PK_Tyr_Ser-Thr"/>
    <property type="match status" value="1"/>
</dbReference>
<feature type="zinc finger region" description="C3H1-type" evidence="1">
    <location>
        <begin position="289"/>
        <end position="317"/>
    </location>
</feature>
<dbReference type="EMBL" id="CAJNOV010008013">
    <property type="protein sequence ID" value="CAF1305907.1"/>
    <property type="molecule type" value="Genomic_DNA"/>
</dbReference>
<accession>A0A816BBC0</accession>
<dbReference type="GO" id="GO:0008270">
    <property type="term" value="F:zinc ion binding"/>
    <property type="evidence" value="ECO:0007669"/>
    <property type="project" value="UniProtKB-KW"/>
</dbReference>
<dbReference type="SUPFAM" id="SSF54928">
    <property type="entry name" value="RNA-binding domain, RBD"/>
    <property type="match status" value="1"/>
</dbReference>
<dbReference type="Proteomes" id="UP000663855">
    <property type="component" value="Unassembled WGS sequence"/>
</dbReference>
<evidence type="ECO:0008006" key="7">
    <source>
        <dbReference type="Google" id="ProtNLM"/>
    </source>
</evidence>
<dbReference type="AlphaFoldDB" id="A0A816BBC0"/>
<evidence type="ECO:0000313" key="4">
    <source>
        <dbReference type="EMBL" id="CAF1305907.1"/>
    </source>
</evidence>
<evidence type="ECO:0000259" key="2">
    <source>
        <dbReference type="PROSITE" id="PS50011"/>
    </source>
</evidence>
<dbReference type="InterPro" id="IPR000719">
    <property type="entry name" value="Prot_kinase_dom"/>
</dbReference>
<dbReference type="InterPro" id="IPR001245">
    <property type="entry name" value="Ser-Thr/Tyr_kinase_cat_dom"/>
</dbReference>
<dbReference type="SMART" id="SM00220">
    <property type="entry name" value="S_TKc"/>
    <property type="match status" value="1"/>
</dbReference>
<evidence type="ECO:0000259" key="3">
    <source>
        <dbReference type="PROSITE" id="PS50103"/>
    </source>
</evidence>
<protein>
    <recommendedName>
        <fullName evidence="7">Protein kinase domain-containing protein</fullName>
    </recommendedName>
</protein>
<dbReference type="InterPro" id="IPR011009">
    <property type="entry name" value="Kinase-like_dom_sf"/>
</dbReference>
<organism evidence="5 6">
    <name type="scientific">Rotaria magnacalcarata</name>
    <dbReference type="NCBI Taxonomy" id="392030"/>
    <lineage>
        <taxon>Eukaryota</taxon>
        <taxon>Metazoa</taxon>
        <taxon>Spiralia</taxon>
        <taxon>Gnathifera</taxon>
        <taxon>Rotifera</taxon>
        <taxon>Eurotatoria</taxon>
        <taxon>Bdelloidea</taxon>
        <taxon>Philodinida</taxon>
        <taxon>Philodinidae</taxon>
        <taxon>Rotaria</taxon>
    </lineage>
</organism>